<organism evidence="1 2">
    <name type="scientific">Streptomyces beihaiensis</name>
    <dbReference type="NCBI Taxonomy" id="2984495"/>
    <lineage>
        <taxon>Bacteria</taxon>
        <taxon>Bacillati</taxon>
        <taxon>Actinomycetota</taxon>
        <taxon>Actinomycetes</taxon>
        <taxon>Kitasatosporales</taxon>
        <taxon>Streptomycetaceae</taxon>
        <taxon>Streptomyces</taxon>
    </lineage>
</organism>
<dbReference type="Proteomes" id="UP001163064">
    <property type="component" value="Unassembled WGS sequence"/>
</dbReference>
<dbReference type="EMBL" id="JAPHNL010000168">
    <property type="protein sequence ID" value="MCX3061225.1"/>
    <property type="molecule type" value="Genomic_DNA"/>
</dbReference>
<evidence type="ECO:0000313" key="2">
    <source>
        <dbReference type="Proteomes" id="UP001163064"/>
    </source>
</evidence>
<sequence>MEQREIILRAIGVLTETQEMMRRIGSGEELDTDETQLGKLVSEVFPAVEIPSAATAEEAAELTIAALMPASVSLVEAFAYLFMQLARVHDEGREDVTSTDLLRDIALRMSEQESDE</sequence>
<protein>
    <submittedName>
        <fullName evidence="1">Uncharacterized protein</fullName>
    </submittedName>
</protein>
<dbReference type="RefSeq" id="WP_266600407.1">
    <property type="nucleotide sequence ID" value="NZ_JAPHNL010000168.1"/>
</dbReference>
<gene>
    <name evidence="1" type="ORF">OFY01_15935</name>
</gene>
<reference evidence="1" key="1">
    <citation type="submission" date="2022-10" db="EMBL/GenBank/DDBJ databases">
        <title>Streptomyces beihaiensis sp. nov., a chitin degrading actinobacterium, isolated from shrimp pond soil.</title>
        <authorList>
            <person name="Xie J."/>
            <person name="Shen N."/>
        </authorList>
    </citation>
    <scope>NUCLEOTIDE SEQUENCE</scope>
    <source>
        <strain evidence="1">GXMU-J5</strain>
    </source>
</reference>
<accession>A0ABT3TYT2</accession>
<name>A0ABT3TYT2_9ACTN</name>
<proteinExistence type="predicted"/>
<comment type="caution">
    <text evidence="1">The sequence shown here is derived from an EMBL/GenBank/DDBJ whole genome shotgun (WGS) entry which is preliminary data.</text>
</comment>
<evidence type="ECO:0000313" key="1">
    <source>
        <dbReference type="EMBL" id="MCX3061225.1"/>
    </source>
</evidence>
<keyword evidence="2" id="KW-1185">Reference proteome</keyword>